<dbReference type="InterPro" id="IPR039424">
    <property type="entry name" value="SBP_5"/>
</dbReference>
<dbReference type="Gene3D" id="3.10.105.10">
    <property type="entry name" value="Dipeptide-binding Protein, Domain 3"/>
    <property type="match status" value="1"/>
</dbReference>
<sequence>MKGRPERAMRSTQHYLNILLSLPPHLNKGETVSITTRELTKVLCCTPRNVKLILRKLLEEGFMKWQAGIGRGNSSRMTLLRDLGDVAEEYFQHQLTNDKIKEAMDLLCHKNLPPSLCNKLRAQLGARFGFQVEQTKSSIVDVLRVTMNRRLTSLDPAFVSTSTEAFFLQQFSDTLVAFDPKTKTYLPALAHNWESNEDGSRWTFYLRKGVRFHHGGLFTAKDVLFTLQRLETVHSPSRWQYEEIDHAEIVSDHIITFYLKQPNRLFLHFFGSFYMSILPYDTPFSEKKMIGIGPFRMAQFTDQVLILEAFEDFYRERPLLDRVELWFIPDDIQNSQYQLPNWNDARQEKDSPTMDIETLDGCQYVAFNFRKKGIHHQPSFRKAMRILYDRTAIIRELKGNRMAPASSFLPDKSKHVYDGERNLKEAQAYLRESGYSGETLTLYYWDKKEFLEDAQWLQLRCHSIGLPINLHPIPVTDYYSTDADQQADMLLICELLENDTEWGYLRLFQDESSFVHRFFNQEQLAWLDGHFRRYVQLPAPEERGEIIDKIEQRMREEYWIMFGYHLNKASKFHSALKGASLESFGWVDFSKLWIKQEFTSTFPRYKDTVHRVRSSTIFPID</sequence>
<evidence type="ECO:0000313" key="5">
    <source>
        <dbReference type="Proteomes" id="UP000481087"/>
    </source>
</evidence>
<evidence type="ECO:0000259" key="2">
    <source>
        <dbReference type="Pfam" id="PF00496"/>
    </source>
</evidence>
<reference evidence="4 5" key="1">
    <citation type="submission" date="2019-12" db="EMBL/GenBank/DDBJ databases">
        <title>Paenibacillus sp. nov. sp. isolated from soil.</title>
        <authorList>
            <person name="Kim J."/>
            <person name="Jeong S.E."/>
            <person name="Jung H.S."/>
            <person name="Jeon C.O."/>
        </authorList>
    </citation>
    <scope>NUCLEOTIDE SEQUENCE [LARGE SCALE GENOMIC DNA]</scope>
    <source>
        <strain evidence="4 5">5J-6</strain>
    </source>
</reference>
<evidence type="ECO:0000256" key="1">
    <source>
        <dbReference type="ARBA" id="ARBA00023125"/>
    </source>
</evidence>
<feature type="domain" description="Solute-binding protein family 5" evidence="2">
    <location>
        <begin position="185"/>
        <end position="491"/>
    </location>
</feature>
<comment type="caution">
    <text evidence="4">The sequence shown here is derived from an EMBL/GenBank/DDBJ whole genome shotgun (WGS) entry which is preliminary data.</text>
</comment>
<accession>A0A6L8UT43</accession>
<proteinExistence type="predicted"/>
<dbReference type="InterPro" id="IPR025370">
    <property type="entry name" value="SgrR_HTH_N"/>
</dbReference>
<dbReference type="AlphaFoldDB" id="A0A6L8UT43"/>
<dbReference type="GO" id="GO:1904680">
    <property type="term" value="F:peptide transmembrane transporter activity"/>
    <property type="evidence" value="ECO:0007669"/>
    <property type="project" value="TreeGrafter"/>
</dbReference>
<dbReference type="SUPFAM" id="SSF53850">
    <property type="entry name" value="Periplasmic binding protein-like II"/>
    <property type="match status" value="1"/>
</dbReference>
<keyword evidence="5" id="KW-1185">Reference proteome</keyword>
<dbReference type="PANTHER" id="PTHR30290:SF72">
    <property type="entry name" value="HTH-TYPE TRANSCRIPTIONAL REGULATOR SGRR"/>
    <property type="match status" value="1"/>
</dbReference>
<feature type="domain" description="Transcriptional regulator SgrR N-terminal HTH" evidence="3">
    <location>
        <begin position="28"/>
        <end position="128"/>
    </location>
</feature>
<keyword evidence="1" id="KW-0238">DNA-binding</keyword>
<evidence type="ECO:0000313" key="4">
    <source>
        <dbReference type="EMBL" id="MZQ81067.1"/>
    </source>
</evidence>
<dbReference type="Pfam" id="PF00496">
    <property type="entry name" value="SBP_bac_5"/>
    <property type="match status" value="1"/>
</dbReference>
<dbReference type="PANTHER" id="PTHR30290">
    <property type="entry name" value="PERIPLASMIC BINDING COMPONENT OF ABC TRANSPORTER"/>
    <property type="match status" value="1"/>
</dbReference>
<dbReference type="EMBL" id="WTUZ01000007">
    <property type="protein sequence ID" value="MZQ81067.1"/>
    <property type="molecule type" value="Genomic_DNA"/>
</dbReference>
<dbReference type="Gene3D" id="3.40.190.10">
    <property type="entry name" value="Periplasmic binding protein-like II"/>
    <property type="match status" value="1"/>
</dbReference>
<dbReference type="InterPro" id="IPR000914">
    <property type="entry name" value="SBP_5_dom"/>
</dbReference>
<dbReference type="Proteomes" id="UP000481087">
    <property type="component" value="Unassembled WGS sequence"/>
</dbReference>
<organism evidence="4 5">
    <name type="scientific">Paenibacillus silvestris</name>
    <dbReference type="NCBI Taxonomy" id="2606219"/>
    <lineage>
        <taxon>Bacteria</taxon>
        <taxon>Bacillati</taxon>
        <taxon>Bacillota</taxon>
        <taxon>Bacilli</taxon>
        <taxon>Bacillales</taxon>
        <taxon>Paenibacillaceae</taxon>
        <taxon>Paenibacillus</taxon>
    </lineage>
</organism>
<dbReference type="GO" id="GO:0003677">
    <property type="term" value="F:DNA binding"/>
    <property type="evidence" value="ECO:0007669"/>
    <property type="project" value="UniProtKB-KW"/>
</dbReference>
<protein>
    <submittedName>
        <fullName evidence="4">SgrR family transcriptional regulator</fullName>
    </submittedName>
</protein>
<dbReference type="Pfam" id="PF12793">
    <property type="entry name" value="SgrR_N"/>
    <property type="match status" value="1"/>
</dbReference>
<evidence type="ECO:0000259" key="3">
    <source>
        <dbReference type="Pfam" id="PF12793"/>
    </source>
</evidence>
<gene>
    <name evidence="4" type="ORF">GQF01_02820</name>
</gene>
<dbReference type="GO" id="GO:0015833">
    <property type="term" value="P:peptide transport"/>
    <property type="evidence" value="ECO:0007669"/>
    <property type="project" value="TreeGrafter"/>
</dbReference>
<name>A0A6L8UT43_9BACL</name>